<reference evidence="2 3" key="1">
    <citation type="journal article" date="2013" name="Genome Announc.">
        <title>Draft Genome Sequence of Rhodococcus opacus Strain M213 Shows a Diverse Catabolic Potential.</title>
        <authorList>
            <person name="Pathak A."/>
            <person name="Green S.J."/>
            <person name="Ogram A."/>
            <person name="Chauhan A."/>
        </authorList>
    </citation>
    <scope>NUCLEOTIDE SEQUENCE [LARGE SCALE GENOMIC DNA]</scope>
    <source>
        <strain evidence="2 3">M213</strain>
    </source>
</reference>
<accession>K8XGC9</accession>
<protein>
    <recommendedName>
        <fullName evidence="4">Transmembrane protein</fullName>
    </recommendedName>
</protein>
<dbReference type="Proteomes" id="UP000005951">
    <property type="component" value="Unassembled WGS sequence"/>
</dbReference>
<organism evidence="2 3">
    <name type="scientific">Rhodococcus opacus M213</name>
    <dbReference type="NCBI Taxonomy" id="1129896"/>
    <lineage>
        <taxon>Bacteria</taxon>
        <taxon>Bacillati</taxon>
        <taxon>Actinomycetota</taxon>
        <taxon>Actinomycetes</taxon>
        <taxon>Mycobacteriales</taxon>
        <taxon>Nocardiaceae</taxon>
        <taxon>Rhodococcus</taxon>
    </lineage>
</organism>
<gene>
    <name evidence="2" type="ORF">WSS_A25215</name>
</gene>
<dbReference type="EMBL" id="AJYC02000076">
    <property type="protein sequence ID" value="EKT79861.1"/>
    <property type="molecule type" value="Genomic_DNA"/>
</dbReference>
<feature type="region of interest" description="Disordered" evidence="1">
    <location>
        <begin position="1"/>
        <end position="35"/>
    </location>
</feature>
<comment type="caution">
    <text evidence="2">The sequence shown here is derived from an EMBL/GenBank/DDBJ whole genome shotgun (WGS) entry which is preliminary data.</text>
</comment>
<sequence>MPVGGPSWRRSASAATLEVSRRSQETVMGDNRPFGFDPDDLDRVIREAGEELQGVKDRIVRFLDQADSQIPWTGVFADFARSPRGASKPETTGETGDGVWAIYTLDGEGVARVEQVYATELDALRAHKHNTDPHRSVRFLPYGVTVSVLDQPEEATPPETE</sequence>
<proteinExistence type="predicted"/>
<name>K8XGC9_RHOOP</name>
<evidence type="ECO:0008006" key="4">
    <source>
        <dbReference type="Google" id="ProtNLM"/>
    </source>
</evidence>
<evidence type="ECO:0000313" key="3">
    <source>
        <dbReference type="Proteomes" id="UP000005951"/>
    </source>
</evidence>
<evidence type="ECO:0000313" key="2">
    <source>
        <dbReference type="EMBL" id="EKT79861.1"/>
    </source>
</evidence>
<dbReference type="AlphaFoldDB" id="K8XGC9"/>
<evidence type="ECO:0000256" key="1">
    <source>
        <dbReference type="SAM" id="MobiDB-lite"/>
    </source>
</evidence>